<feature type="transmembrane region" description="Helical" evidence="10">
    <location>
        <begin position="104"/>
        <end position="121"/>
    </location>
</feature>
<dbReference type="STRING" id="2903.R1DAV8"/>
<comment type="similarity">
    <text evidence="3">Belongs to the CNOT11 family.</text>
</comment>
<evidence type="ECO:0000256" key="7">
    <source>
        <dbReference type="ARBA" id="ARBA00023158"/>
    </source>
</evidence>
<dbReference type="GO" id="GO:0031047">
    <property type="term" value="P:regulatory ncRNA-mediated gene silencing"/>
    <property type="evidence" value="ECO:0007669"/>
    <property type="project" value="UniProtKB-KW"/>
</dbReference>
<dbReference type="GeneID" id="17254161"/>
<dbReference type="RefSeq" id="XP_005760455.1">
    <property type="nucleotide sequence ID" value="XM_005760398.1"/>
</dbReference>
<dbReference type="PANTHER" id="PTHR15975">
    <property type="entry name" value="CCR4-NOT TRANSCRIPTION COMPLEX SUBUNIT 11"/>
    <property type="match status" value="1"/>
</dbReference>
<keyword evidence="8" id="KW-0804">Transcription</keyword>
<dbReference type="KEGG" id="ehx:EMIHUDRAFT_218090"/>
<reference evidence="12" key="1">
    <citation type="journal article" date="2013" name="Nature">
        <title>Pan genome of the phytoplankton Emiliania underpins its global distribution.</title>
        <authorList>
            <person name="Read B.A."/>
            <person name="Kegel J."/>
            <person name="Klute M.J."/>
            <person name="Kuo A."/>
            <person name="Lefebvre S.C."/>
            <person name="Maumus F."/>
            <person name="Mayer C."/>
            <person name="Miller J."/>
            <person name="Monier A."/>
            <person name="Salamov A."/>
            <person name="Young J."/>
            <person name="Aguilar M."/>
            <person name="Claverie J.M."/>
            <person name="Frickenhaus S."/>
            <person name="Gonzalez K."/>
            <person name="Herman E.K."/>
            <person name="Lin Y.C."/>
            <person name="Napier J."/>
            <person name="Ogata H."/>
            <person name="Sarno A.F."/>
            <person name="Shmutz J."/>
            <person name="Schroeder D."/>
            <person name="de Vargas C."/>
            <person name="Verret F."/>
            <person name="von Dassow P."/>
            <person name="Valentin K."/>
            <person name="Van de Peer Y."/>
            <person name="Wheeler G."/>
            <person name="Dacks J.B."/>
            <person name="Delwiche C.F."/>
            <person name="Dyhrman S.T."/>
            <person name="Glockner G."/>
            <person name="John U."/>
            <person name="Richards T."/>
            <person name="Worden A.Z."/>
            <person name="Zhang X."/>
            <person name="Grigoriev I.V."/>
            <person name="Allen A.E."/>
            <person name="Bidle K."/>
            <person name="Borodovsky M."/>
            <person name="Bowler C."/>
            <person name="Brownlee C."/>
            <person name="Cock J.M."/>
            <person name="Elias M."/>
            <person name="Gladyshev V.N."/>
            <person name="Groth M."/>
            <person name="Guda C."/>
            <person name="Hadaegh A."/>
            <person name="Iglesias-Rodriguez M.D."/>
            <person name="Jenkins J."/>
            <person name="Jones B.M."/>
            <person name="Lawson T."/>
            <person name="Leese F."/>
            <person name="Lindquist E."/>
            <person name="Lobanov A."/>
            <person name="Lomsadze A."/>
            <person name="Malik S.B."/>
            <person name="Marsh M.E."/>
            <person name="Mackinder L."/>
            <person name="Mock T."/>
            <person name="Mueller-Roeber B."/>
            <person name="Pagarete A."/>
            <person name="Parker M."/>
            <person name="Probert I."/>
            <person name="Quesneville H."/>
            <person name="Raines C."/>
            <person name="Rensing S.A."/>
            <person name="Riano-Pachon D.M."/>
            <person name="Richier S."/>
            <person name="Rokitta S."/>
            <person name="Shiraiwa Y."/>
            <person name="Soanes D.M."/>
            <person name="van der Giezen M."/>
            <person name="Wahlund T.M."/>
            <person name="Williams B."/>
            <person name="Wilson W."/>
            <person name="Wolfe G."/>
            <person name="Wurch L.L."/>
        </authorList>
    </citation>
    <scope>NUCLEOTIDE SEQUENCE</scope>
</reference>
<evidence type="ECO:0000256" key="4">
    <source>
        <dbReference type="ARBA" id="ARBA00014872"/>
    </source>
</evidence>
<dbReference type="PaxDb" id="2903-EOD08026"/>
<evidence type="ECO:0000256" key="6">
    <source>
        <dbReference type="ARBA" id="ARBA00023015"/>
    </source>
</evidence>
<dbReference type="AlphaFoldDB" id="A0A0D3I9U1"/>
<dbReference type="GO" id="GO:0030014">
    <property type="term" value="C:CCR4-NOT complex"/>
    <property type="evidence" value="ECO:0007669"/>
    <property type="project" value="InterPro"/>
</dbReference>
<keyword evidence="6" id="KW-0805">Transcription regulation</keyword>
<dbReference type="EnsemblProtists" id="EOD08026">
    <property type="protein sequence ID" value="EOD08026"/>
    <property type="gene ID" value="EMIHUDRAFT_218090"/>
</dbReference>
<sequence>MLTQHEAAALLTVLSAETEPLESAAAAFGRAFARADCFRVGAALCMLLEDGMLPPRHTLAALYILHSLYKSEAPGRHITMDAVAESATMNSSAVAESAIAMDQVLTFVFLCLAMCWSTAFVKRSYSRKQAATEAVPAVLEETPTSEAAMAAPDPPEEIPTKPAVLVTPTPTPHPVDQFVMAVHRILGCGA</sequence>
<comment type="subcellular location">
    <subcellularLocation>
        <location evidence="2">Cytoplasm</location>
    </subcellularLocation>
    <subcellularLocation>
        <location evidence="1">Nucleus</location>
    </subcellularLocation>
</comment>
<evidence type="ECO:0000256" key="9">
    <source>
        <dbReference type="ARBA" id="ARBA00023242"/>
    </source>
</evidence>
<dbReference type="Proteomes" id="UP000013827">
    <property type="component" value="Unassembled WGS sequence"/>
</dbReference>
<keyword evidence="12" id="KW-1185">Reference proteome</keyword>
<evidence type="ECO:0000313" key="11">
    <source>
        <dbReference type="EnsemblProtists" id="EOD08026"/>
    </source>
</evidence>
<evidence type="ECO:0000256" key="5">
    <source>
        <dbReference type="ARBA" id="ARBA00022490"/>
    </source>
</evidence>
<keyword evidence="9" id="KW-0539">Nucleus</keyword>
<evidence type="ECO:0000256" key="8">
    <source>
        <dbReference type="ARBA" id="ARBA00023163"/>
    </source>
</evidence>
<dbReference type="GO" id="GO:0005634">
    <property type="term" value="C:nucleus"/>
    <property type="evidence" value="ECO:0007669"/>
    <property type="project" value="UniProtKB-SubCell"/>
</dbReference>
<accession>A0A0D3I9U1</accession>
<evidence type="ECO:0000256" key="2">
    <source>
        <dbReference type="ARBA" id="ARBA00004496"/>
    </source>
</evidence>
<dbReference type="HOGENOM" id="CLU_1430474_0_0_1"/>
<keyword evidence="5" id="KW-0963">Cytoplasm</keyword>
<keyword evidence="10" id="KW-0812">Transmembrane</keyword>
<reference evidence="11" key="2">
    <citation type="submission" date="2024-10" db="UniProtKB">
        <authorList>
            <consortium name="EnsemblProtists"/>
        </authorList>
    </citation>
    <scope>IDENTIFICATION</scope>
</reference>
<keyword evidence="10" id="KW-1133">Transmembrane helix</keyword>
<evidence type="ECO:0000313" key="12">
    <source>
        <dbReference type="Proteomes" id="UP000013827"/>
    </source>
</evidence>
<dbReference type="GO" id="GO:0005737">
    <property type="term" value="C:cytoplasm"/>
    <property type="evidence" value="ECO:0007669"/>
    <property type="project" value="UniProtKB-SubCell"/>
</dbReference>
<keyword evidence="7" id="KW-0943">RNA-mediated gene silencing</keyword>
<name>A0A0D3I9U1_EMIH1</name>
<dbReference type="PANTHER" id="PTHR15975:SF0">
    <property type="entry name" value="CCR4-NOT TRANSCRIPTION COMPLEX SUBUNIT 11"/>
    <property type="match status" value="1"/>
</dbReference>
<proteinExistence type="inferred from homology"/>
<evidence type="ECO:0000256" key="1">
    <source>
        <dbReference type="ARBA" id="ARBA00004123"/>
    </source>
</evidence>
<evidence type="ECO:0000256" key="10">
    <source>
        <dbReference type="SAM" id="Phobius"/>
    </source>
</evidence>
<dbReference type="InterPro" id="IPR019312">
    <property type="entry name" value="CNOT11"/>
</dbReference>
<evidence type="ECO:0000256" key="3">
    <source>
        <dbReference type="ARBA" id="ARBA00008030"/>
    </source>
</evidence>
<protein>
    <recommendedName>
        <fullName evidence="4">CCR4-NOT transcription complex subunit 11</fullName>
    </recommendedName>
</protein>
<organism evidence="11 12">
    <name type="scientific">Emiliania huxleyi (strain CCMP1516)</name>
    <dbReference type="NCBI Taxonomy" id="280463"/>
    <lineage>
        <taxon>Eukaryota</taxon>
        <taxon>Haptista</taxon>
        <taxon>Haptophyta</taxon>
        <taxon>Prymnesiophyceae</taxon>
        <taxon>Isochrysidales</taxon>
        <taxon>Noelaerhabdaceae</taxon>
        <taxon>Emiliania</taxon>
    </lineage>
</organism>
<keyword evidence="10" id="KW-0472">Membrane</keyword>